<dbReference type="Gene3D" id="3.40.50.2300">
    <property type="match status" value="2"/>
</dbReference>
<feature type="transmembrane region" description="Helical" evidence="10">
    <location>
        <begin position="1299"/>
        <end position="1317"/>
    </location>
</feature>
<evidence type="ECO:0000313" key="13">
    <source>
        <dbReference type="Proteomes" id="UP000824890"/>
    </source>
</evidence>
<dbReference type="Pfam" id="PF01734">
    <property type="entry name" value="Patatin"/>
    <property type="match status" value="1"/>
</dbReference>
<name>A0ABQ7Y0E8_BRANA</name>
<dbReference type="Pfam" id="PF01094">
    <property type="entry name" value="ANF_receptor"/>
    <property type="match status" value="2"/>
</dbReference>
<protein>
    <recommendedName>
        <fullName evidence="11">PNPLA domain-containing protein</fullName>
    </recommendedName>
</protein>
<evidence type="ECO:0000259" key="11">
    <source>
        <dbReference type="PROSITE" id="PS51635"/>
    </source>
</evidence>
<evidence type="ECO:0000256" key="2">
    <source>
        <dbReference type="ARBA" id="ARBA00022692"/>
    </source>
</evidence>
<dbReference type="PANTHER" id="PTHR14226:SF10">
    <property type="entry name" value="TRIACYLGLYCEROL LIPASE 4-RELATED"/>
    <property type="match status" value="1"/>
</dbReference>
<dbReference type="SUPFAM" id="SSF53822">
    <property type="entry name" value="Periplasmic binding protein-like I"/>
    <property type="match status" value="2"/>
</dbReference>
<evidence type="ECO:0000256" key="3">
    <source>
        <dbReference type="ARBA" id="ARBA00022801"/>
    </source>
</evidence>
<evidence type="ECO:0000256" key="9">
    <source>
        <dbReference type="SAM" id="MobiDB-lite"/>
    </source>
</evidence>
<evidence type="ECO:0000256" key="6">
    <source>
        <dbReference type="ARBA" id="ARBA00023098"/>
    </source>
</evidence>
<dbReference type="EMBL" id="JAGKQM010000019">
    <property type="protein sequence ID" value="KAH0861621.1"/>
    <property type="molecule type" value="Genomic_DNA"/>
</dbReference>
<keyword evidence="5 10" id="KW-1133">Transmembrane helix</keyword>
<dbReference type="CDD" id="cd07231">
    <property type="entry name" value="Pat_SDP1-like"/>
    <property type="match status" value="1"/>
</dbReference>
<sequence length="2185" mass="244817">MIGCMQRFKSVKKASLKRSSEASYSVDDTKKRTGIRGNEKTVDDSLMISKRSSGTCRYGGRTKLRTEEGKKVLGVQRKQSVIFLETTRCLEDALRFHTPRGELRKILSNDFFLNTHTHTSSPMDISNEANVDPFSIGPTSILGRTIAFRVLFCKSTLQLRRDLFRFLLHWFLTLKLAVSPFVSWFHPRNPQGILAVVTIIAFVLKRYTNVKAKAEMAYRRKFWRNMMRAALTNEEWAHAAKMLDKETPKMNESDLYDEELVKNKLMELRHRRQEGSLRDIMFCMRADLVRNLGNMCNSELHKGRLQVPRHIKEYIDEVSTQLRMVCNNSDSLEDLSLDEKLSFMHETRHAFGRTALLLSGGASLGAFHVGVVRTLVEHKLLPRIIAGSSVGSIICSVVASRSWPELQSFFENSLHSLQFFDQLGSVFTIVKRVMTQGALHDIRQLQCMLRNLTCNLTFQEAYDLTGRILGITVCSPRKHEPPRCLNYLTSPHVVIWSAVTASCAFPGLFEAQELMAKDRSGEIVPYHPPFNLEPEEGGDKSSTRRWRDGSLEVDLPMMQLKELFNVNHFIVSQANPHIAPLLRLKDIVRAYGGRFAAKLAHLVEMEVKHRCNQVLELGFPLGGLAKLFAQEWEGDVTVVMPATLAQYSKIIQNPTHVELQKAANQGRRCTWEKLSAIKANCGIELALDECVAILNHMRRLKRSAERASSASSSHHGLASTTRFNASRRIPSWNVIARENSTGSLDDLVADSNNNNLHAGRNLSDSETESVEMSSWTRTGGPLMRTASANRFTDFVHGLDVDIALTRGFTSSPNSPAVPGPVSPSFSPRSRSMAAPSESESDKRESSSSSSITVSEGDLLQPERTSNGFVLNVVRRENLGMAMGNQSAEMPESVQIDIPEREMDNSSVSEHEDDDNDDEEHKGSVPIMFSLVMFALLFSTTKSGVTHSNNGVLEEVRVGLVVDLGSVEGKILKTYFTLALSDFYHINSGYRTRVSVLARDSRGDPLLALVAARKLLKKARVEAIVGGKSLQEAKLLAALSDKTKLVVISPFLPYTLCLNKYSHLIQWTHDTASEAKGIASLVHDIACILANVVEKRSLRATATRSGTADEASWNVSDLVTLIKHSRRFNGDSQINKETLEIANIVGRKERRIGLWRPGGSNKVPPSHRFLEESGEKKKLLRVLVPSGNRVPNLVRVSPDPETDVVTVTGLCMEIFKTCMDPLKYELEFIPYNGSYDNLAYQLYTQRDKYDAAAGDLTITSNRSSYVEFTLPFTDIGIGALTLKKKKHGIWAFFDPFEKPLWLASGAFFILTGIVVWLVERPVNPEFQGSWKQQLVWMFVVLILTASYSANLTSTKTISRIQLDNPLSFGPSMMKISNSVNAIEAYAQVLRDGTLSHVVDEIPYLNILLGQYPDVFAMTDREAITNGFGFMFQKGSGLAPKVSREIAKLRTSGTLKDMEKRWFQKMDSFYVNSNDNDDDDDGSNRFTFGELGGLFIIAGAAHALVLIMHLFQTRREIYRVLCESRLFTKLKSSATIQNKMKILTSLLMFTLLFSTTKSRVADSNDGVFEEVKVGLVVDLGSVEGKILKTSFTLALSDFYGINIEYRTRVSVLVRDSRGDPLLALVAARNLVKKARVEVIVGGQSLQEAKLLAALSDKTKLVVISPLLPYTLSLNKYSRLIQWTHDTASEAKGIASLVHDIACILANVLEKRSLRAKATPSSAVEASWNVSDLVKLIKHSRRFNGDIQINEEAFETVNIVGRKERRLGLWRSGSFSKRRRIIWPGGSNKMPPRHRFLAENGEKKKLLRVLVPSGNTVPNLVRVSPDPETGVVTVTGLCMEIFKTCMEPLKYELEFIPYNGSYDHLAYQLSTQRDKYDAAAGDLTITSNRSLYVEFTLPFTDIGIGALTLKKKKHGMWTFFDPFEKPLWLASGAFFILTGVVVWLVERSVNPEFQGSWKQQLGTVLWFGFSTIVFAHIFELNSLLVFRCMNLHILYSANLTSTKTISRIQLDNQLSFGPSILMKISNSINAIEAYAKVLRDGTLTHVVGEIPYLNILLGQYPDVFAMTDREAITNGFGFMFQKGSGLAPKVSREIAKLRTSGTLKDMEKRWFQKMDSFYVNSNDINDDDNDASNRFTFGELGGLFIIAGAAHALVLVMHLFQTRREIYRVLCESRLFTKLKSSASLWRC</sequence>
<dbReference type="InterPro" id="IPR016035">
    <property type="entry name" value="Acyl_Trfase/lysoPLipase"/>
</dbReference>
<feature type="short sequence motif" description="GXSXG" evidence="8">
    <location>
        <begin position="387"/>
        <end position="391"/>
    </location>
</feature>
<keyword evidence="13" id="KW-1185">Reference proteome</keyword>
<organism evidence="12 13">
    <name type="scientific">Brassica napus</name>
    <name type="common">Rape</name>
    <dbReference type="NCBI Taxonomy" id="3708"/>
    <lineage>
        <taxon>Eukaryota</taxon>
        <taxon>Viridiplantae</taxon>
        <taxon>Streptophyta</taxon>
        <taxon>Embryophyta</taxon>
        <taxon>Tracheophyta</taxon>
        <taxon>Spermatophyta</taxon>
        <taxon>Magnoliopsida</taxon>
        <taxon>eudicotyledons</taxon>
        <taxon>Gunneridae</taxon>
        <taxon>Pentapetalae</taxon>
        <taxon>rosids</taxon>
        <taxon>malvids</taxon>
        <taxon>Brassicales</taxon>
        <taxon>Brassicaceae</taxon>
        <taxon>Brassiceae</taxon>
        <taxon>Brassica</taxon>
    </lineage>
</organism>
<dbReference type="Gene3D" id="1.10.287.70">
    <property type="match status" value="2"/>
</dbReference>
<dbReference type="InterPro" id="IPR002641">
    <property type="entry name" value="PNPLA_dom"/>
</dbReference>
<dbReference type="PROSITE" id="PS51635">
    <property type="entry name" value="PNPLA"/>
    <property type="match status" value="1"/>
</dbReference>
<dbReference type="Gene3D" id="3.40.190.10">
    <property type="entry name" value="Periplasmic binding protein-like II"/>
    <property type="match status" value="4"/>
</dbReference>
<keyword evidence="3 8" id="KW-0378">Hydrolase</keyword>
<dbReference type="Pfam" id="PF00497">
    <property type="entry name" value="SBP_bac_3"/>
    <property type="match status" value="1"/>
</dbReference>
<dbReference type="Pfam" id="PF11815">
    <property type="entry name" value="DUF3336"/>
    <property type="match status" value="1"/>
</dbReference>
<comment type="caution">
    <text evidence="8">Lacks conserved residue(s) required for the propagation of feature annotation.</text>
</comment>
<feature type="active site" description="Proton acceptor" evidence="8">
    <location>
        <position position="548"/>
    </location>
</feature>
<dbReference type="Gene3D" id="3.40.1090.10">
    <property type="entry name" value="Cytosolic phospholipase A2 catalytic domain"/>
    <property type="match status" value="2"/>
</dbReference>
<evidence type="ECO:0000256" key="7">
    <source>
        <dbReference type="ARBA" id="ARBA00023136"/>
    </source>
</evidence>
<dbReference type="InterPro" id="IPR021771">
    <property type="entry name" value="Triacylglycerol_lipase_N"/>
</dbReference>
<evidence type="ECO:0000313" key="12">
    <source>
        <dbReference type="EMBL" id="KAH0861621.1"/>
    </source>
</evidence>
<feature type="transmembrane region" description="Helical" evidence="10">
    <location>
        <begin position="1489"/>
        <end position="1509"/>
    </location>
</feature>
<dbReference type="InterPro" id="IPR028082">
    <property type="entry name" value="Peripla_BP_I"/>
</dbReference>
<comment type="caution">
    <text evidence="12">The sequence shown here is derived from an EMBL/GenBank/DDBJ whole genome shotgun (WGS) entry which is preliminary data.</text>
</comment>
<dbReference type="SUPFAM" id="SSF52151">
    <property type="entry name" value="FabD/lysophospholipase-like"/>
    <property type="match status" value="1"/>
</dbReference>
<dbReference type="InterPro" id="IPR001828">
    <property type="entry name" value="ANF_lig-bd_rcpt"/>
</dbReference>
<evidence type="ECO:0000256" key="5">
    <source>
        <dbReference type="ARBA" id="ARBA00022989"/>
    </source>
</evidence>
<accession>A0ABQ7Y0E8</accession>
<dbReference type="Proteomes" id="UP000824890">
    <property type="component" value="Unassembled WGS sequence"/>
</dbReference>
<reference evidence="12 13" key="1">
    <citation type="submission" date="2021-05" db="EMBL/GenBank/DDBJ databases">
        <title>Genome Assembly of Synthetic Allotetraploid Brassica napus Reveals Homoeologous Exchanges between Subgenomes.</title>
        <authorList>
            <person name="Davis J.T."/>
        </authorList>
    </citation>
    <scope>NUCLEOTIDE SEQUENCE [LARGE SCALE GENOMIC DNA]</scope>
    <source>
        <strain evidence="13">cv. Da-Ae</strain>
        <tissue evidence="12">Seedling</tissue>
    </source>
</reference>
<feature type="active site" description="Nucleophile" evidence="8">
    <location>
        <position position="389"/>
    </location>
</feature>
<dbReference type="InterPro" id="IPR050301">
    <property type="entry name" value="NTE"/>
</dbReference>
<proteinExistence type="predicted"/>
<keyword evidence="4 8" id="KW-0442">Lipid degradation</keyword>
<feature type="compositionally biased region" description="Low complexity" evidence="9">
    <location>
        <begin position="822"/>
        <end position="837"/>
    </location>
</feature>
<dbReference type="InterPro" id="IPR001320">
    <property type="entry name" value="Iontro_rcpt_C"/>
</dbReference>
<dbReference type="PANTHER" id="PTHR14226">
    <property type="entry name" value="NEUROPATHY TARGET ESTERASE/SWISS CHEESE D.MELANOGASTER"/>
    <property type="match status" value="1"/>
</dbReference>
<keyword evidence="2 10" id="KW-0812">Transmembrane</keyword>
<feature type="compositionally biased region" description="Low complexity" evidence="9">
    <location>
        <begin position="846"/>
        <end position="855"/>
    </location>
</feature>
<comment type="subcellular location">
    <subcellularLocation>
        <location evidence="1">Membrane</location>
    </subcellularLocation>
</comment>
<feature type="region of interest" description="Disordered" evidence="9">
    <location>
        <begin position="757"/>
        <end position="782"/>
    </location>
</feature>
<gene>
    <name evidence="12" type="ORF">HID58_089882</name>
</gene>
<feature type="region of interest" description="Disordered" evidence="9">
    <location>
        <begin position="881"/>
        <end position="921"/>
    </location>
</feature>
<evidence type="ECO:0000256" key="1">
    <source>
        <dbReference type="ARBA" id="ARBA00004370"/>
    </source>
</evidence>
<dbReference type="SUPFAM" id="SSF53850">
    <property type="entry name" value="Periplasmic binding protein-like II"/>
    <property type="match status" value="2"/>
</dbReference>
<feature type="transmembrane region" description="Helical" evidence="10">
    <location>
        <begin position="1924"/>
        <end position="1942"/>
    </location>
</feature>
<evidence type="ECO:0000256" key="10">
    <source>
        <dbReference type="SAM" id="Phobius"/>
    </source>
</evidence>
<feature type="region of interest" description="Disordered" evidence="9">
    <location>
        <begin position="808"/>
        <end position="860"/>
    </location>
</feature>
<keyword evidence="7 10" id="KW-0472">Membrane</keyword>
<feature type="transmembrane region" description="Helical" evidence="10">
    <location>
        <begin position="1962"/>
        <end position="1983"/>
    </location>
</feature>
<evidence type="ECO:0000256" key="8">
    <source>
        <dbReference type="PROSITE-ProRule" id="PRU01161"/>
    </source>
</evidence>
<dbReference type="InterPro" id="IPR001638">
    <property type="entry name" value="Solute-binding_3/MltF_N"/>
</dbReference>
<feature type="domain" description="PNPLA" evidence="11">
    <location>
        <begin position="356"/>
        <end position="561"/>
    </location>
</feature>
<evidence type="ECO:0000256" key="4">
    <source>
        <dbReference type="ARBA" id="ARBA00022963"/>
    </source>
</evidence>
<dbReference type="SMART" id="SM00079">
    <property type="entry name" value="PBPe"/>
    <property type="match status" value="2"/>
</dbReference>
<feature type="transmembrane region" description="Helical" evidence="10">
    <location>
        <begin position="2137"/>
        <end position="2157"/>
    </location>
</feature>
<dbReference type="Pfam" id="PF00060">
    <property type="entry name" value="Lig_chan"/>
    <property type="match status" value="1"/>
</dbReference>
<keyword evidence="6 8" id="KW-0443">Lipid metabolism</keyword>